<gene>
    <name evidence="2" type="ORF">PM738_04120</name>
</gene>
<dbReference type="InterPro" id="IPR052179">
    <property type="entry name" value="DD-CPase-like"/>
</dbReference>
<keyword evidence="2" id="KW-0121">Carboxypeptidase</keyword>
<dbReference type="InterPro" id="IPR009045">
    <property type="entry name" value="Zn_M74/Hedgehog-like"/>
</dbReference>
<comment type="caution">
    <text evidence="2">The sequence shown here is derived from an EMBL/GenBank/DDBJ whole genome shotgun (WGS) entry which is preliminary data.</text>
</comment>
<keyword evidence="2" id="KW-0378">Hydrolase</keyword>
<evidence type="ECO:0000313" key="3">
    <source>
        <dbReference type="Proteomes" id="UP001211987"/>
    </source>
</evidence>
<keyword evidence="2" id="KW-0645">Protease</keyword>
<evidence type="ECO:0000313" key="2">
    <source>
        <dbReference type="EMBL" id="MDB7082978.1"/>
    </source>
</evidence>
<dbReference type="EMBL" id="JAQLKE010000004">
    <property type="protein sequence ID" value="MDB7082978.1"/>
    <property type="molecule type" value="Genomic_DNA"/>
</dbReference>
<dbReference type="RefSeq" id="WP_008792215.1">
    <property type="nucleotide sequence ID" value="NZ_AP031443.1"/>
</dbReference>
<evidence type="ECO:0000259" key="1">
    <source>
        <dbReference type="Pfam" id="PF02557"/>
    </source>
</evidence>
<reference evidence="2" key="1">
    <citation type="submission" date="2023-01" db="EMBL/GenBank/DDBJ databases">
        <title>Human gut microbiome strain richness.</title>
        <authorList>
            <person name="Chen-Liaw A."/>
        </authorList>
    </citation>
    <scope>NUCLEOTIDE SEQUENCE</scope>
    <source>
        <strain evidence="2">1001217st2_G6_1001217B_191108</strain>
    </source>
</reference>
<name>A0AB35IIB0_9FIRM</name>
<dbReference type="Gene3D" id="3.30.1380.10">
    <property type="match status" value="1"/>
</dbReference>
<dbReference type="GO" id="GO:0006508">
    <property type="term" value="P:proteolysis"/>
    <property type="evidence" value="ECO:0007669"/>
    <property type="project" value="InterPro"/>
</dbReference>
<accession>A0AB35IIB0</accession>
<organism evidence="2 3">
    <name type="scientific">Thomasclavelia ramosa</name>
    <dbReference type="NCBI Taxonomy" id="1547"/>
    <lineage>
        <taxon>Bacteria</taxon>
        <taxon>Bacillati</taxon>
        <taxon>Bacillota</taxon>
        <taxon>Erysipelotrichia</taxon>
        <taxon>Erysipelotrichales</taxon>
        <taxon>Coprobacillaceae</taxon>
        <taxon>Thomasclavelia</taxon>
    </lineage>
</organism>
<dbReference type="Proteomes" id="UP001211987">
    <property type="component" value="Unassembled WGS sequence"/>
</dbReference>
<feature type="domain" description="D-alanyl-D-alanine carboxypeptidase-like core" evidence="1">
    <location>
        <begin position="43"/>
        <end position="170"/>
    </location>
</feature>
<dbReference type="GO" id="GO:0004180">
    <property type="term" value="F:carboxypeptidase activity"/>
    <property type="evidence" value="ECO:0007669"/>
    <property type="project" value="UniProtKB-KW"/>
</dbReference>
<proteinExistence type="predicted"/>
<dbReference type="AlphaFoldDB" id="A0AB35IIB0"/>
<dbReference type="InterPro" id="IPR003709">
    <property type="entry name" value="VanY-like_core_dom"/>
</dbReference>
<dbReference type="SUPFAM" id="SSF55166">
    <property type="entry name" value="Hedgehog/DD-peptidase"/>
    <property type="match status" value="1"/>
</dbReference>
<dbReference type="PANTHER" id="PTHR34385">
    <property type="entry name" value="D-ALANYL-D-ALANINE CARBOXYPEPTIDASE"/>
    <property type="match status" value="1"/>
</dbReference>
<dbReference type="PANTHER" id="PTHR34385:SF1">
    <property type="entry name" value="PEPTIDOGLYCAN L-ALANYL-D-GLUTAMATE ENDOPEPTIDASE CWLK"/>
    <property type="match status" value="1"/>
</dbReference>
<sequence>MQMVTLNKDDIYQGPLVLVNHNYPIANNYQITNCSTAKDSTISLEKTAMEMLTKALQEIKAEDKIVLVSGLRSGQEQAMIYNQAIQNHGKEFVDKFVARVNCSEHQTGLAIDLAVKNETIDIFCPDFTSQEICQQFRDIASDYGFIQRYSKNKIDFTKISEEPWHFRYVGIVHAKIMEENQWCFEEYHLYIKNHSIFNPYVLECQGKLVEVFYVPAVNEQTKLNLSDHGSYQISGNNCDGFIITSWRPYV</sequence>
<dbReference type="Pfam" id="PF02557">
    <property type="entry name" value="VanY"/>
    <property type="match status" value="1"/>
</dbReference>
<protein>
    <submittedName>
        <fullName evidence="2">D-alanyl-D-alanine carboxypeptidase family protein</fullName>
    </submittedName>
</protein>
<dbReference type="Gene3D" id="3.30.200.180">
    <property type="match status" value="1"/>
</dbReference>